<evidence type="ECO:0000313" key="5">
    <source>
        <dbReference type="EMBL" id="SNS82227.1"/>
    </source>
</evidence>
<evidence type="ECO:0000256" key="3">
    <source>
        <dbReference type="SAM" id="MobiDB-lite"/>
    </source>
</evidence>
<keyword evidence="2" id="KW-0677">Repeat</keyword>
<dbReference type="CDD" id="cd01448">
    <property type="entry name" value="TST_Repeat_1"/>
    <property type="match status" value="1"/>
</dbReference>
<organism evidence="5 6">
    <name type="scientific">Ekhidna lutea</name>
    <dbReference type="NCBI Taxonomy" id="447679"/>
    <lineage>
        <taxon>Bacteria</taxon>
        <taxon>Pseudomonadati</taxon>
        <taxon>Bacteroidota</taxon>
        <taxon>Cytophagia</taxon>
        <taxon>Cytophagales</taxon>
        <taxon>Reichenbachiellaceae</taxon>
        <taxon>Ekhidna</taxon>
    </lineage>
</organism>
<reference evidence="5 6" key="1">
    <citation type="submission" date="2017-06" db="EMBL/GenBank/DDBJ databases">
        <authorList>
            <person name="Kim H.J."/>
            <person name="Triplett B.A."/>
        </authorList>
    </citation>
    <scope>NUCLEOTIDE SEQUENCE [LARGE SCALE GENOMIC DNA]</scope>
    <source>
        <strain evidence="5 6">DSM 19307</strain>
    </source>
</reference>
<feature type="domain" description="Rhodanese" evidence="4">
    <location>
        <begin position="15"/>
        <end position="130"/>
    </location>
</feature>
<keyword evidence="1 5" id="KW-0808">Transferase</keyword>
<evidence type="ECO:0000313" key="6">
    <source>
        <dbReference type="Proteomes" id="UP000198393"/>
    </source>
</evidence>
<name>A0A239HLK9_EKHLU</name>
<dbReference type="Gene3D" id="3.40.250.10">
    <property type="entry name" value="Rhodanese-like domain"/>
    <property type="match status" value="2"/>
</dbReference>
<dbReference type="Proteomes" id="UP000198393">
    <property type="component" value="Unassembled WGS sequence"/>
</dbReference>
<dbReference type="CDD" id="cd01449">
    <property type="entry name" value="TST_Repeat_2"/>
    <property type="match status" value="1"/>
</dbReference>
<evidence type="ECO:0000256" key="2">
    <source>
        <dbReference type="ARBA" id="ARBA00022737"/>
    </source>
</evidence>
<dbReference type="SUPFAM" id="SSF52821">
    <property type="entry name" value="Rhodanese/Cell cycle control phosphatase"/>
    <property type="match status" value="2"/>
</dbReference>
<evidence type="ECO:0000259" key="4">
    <source>
        <dbReference type="PROSITE" id="PS50206"/>
    </source>
</evidence>
<dbReference type="PANTHER" id="PTHR11364:SF27">
    <property type="entry name" value="SULFURTRANSFERASE"/>
    <property type="match status" value="1"/>
</dbReference>
<keyword evidence="5" id="KW-0670">Pyruvate</keyword>
<accession>A0A239HLK9</accession>
<evidence type="ECO:0000256" key="1">
    <source>
        <dbReference type="ARBA" id="ARBA00022679"/>
    </source>
</evidence>
<feature type="domain" description="Rhodanese" evidence="4">
    <location>
        <begin position="161"/>
        <end position="272"/>
    </location>
</feature>
<dbReference type="SMART" id="SM00450">
    <property type="entry name" value="RHOD"/>
    <property type="match status" value="2"/>
</dbReference>
<dbReference type="PROSITE" id="PS50206">
    <property type="entry name" value="RHODANESE_3"/>
    <property type="match status" value="2"/>
</dbReference>
<feature type="region of interest" description="Disordered" evidence="3">
    <location>
        <begin position="175"/>
        <end position="200"/>
    </location>
</feature>
<dbReference type="InterPro" id="IPR001763">
    <property type="entry name" value="Rhodanese-like_dom"/>
</dbReference>
<dbReference type="GO" id="GO:0004792">
    <property type="term" value="F:thiosulfate-cyanide sulfurtransferase activity"/>
    <property type="evidence" value="ECO:0007669"/>
    <property type="project" value="TreeGrafter"/>
</dbReference>
<gene>
    <name evidence="5" type="ORF">SAMN05421640_1384</name>
</gene>
<dbReference type="OrthoDB" id="9770030at2"/>
<dbReference type="RefSeq" id="WP_089356122.1">
    <property type="nucleotide sequence ID" value="NZ_FZPD01000002.1"/>
</dbReference>
<feature type="compositionally biased region" description="Basic and acidic residues" evidence="3">
    <location>
        <begin position="175"/>
        <end position="188"/>
    </location>
</feature>
<proteinExistence type="predicted"/>
<sequence>MKKVVDTNWLEQRLDDPELLILDASQSTSVNKQENAIQGKYIPGAITFNLKEFSDQYSELPNTLPSPEYFERKCRELGINGTSKIVVYDNAGIYWSPRVWWMFRVMGHEEIAVLNGGLPAWIKENRATVESPSQADRPGNFKTNFNKELVKSIQDINQNLTSQSFHVVDARSKGRFDGAAPEPREGLKSGHIPDSSNIPHEDVLNDGYFKSSDELKELFKHTNLDEPLAFSCGSGLTACIVSLAHSLISDKISPVYDGSWTEWAQSGGPINTKEA</sequence>
<dbReference type="AlphaFoldDB" id="A0A239HLK9"/>
<dbReference type="InterPro" id="IPR036873">
    <property type="entry name" value="Rhodanese-like_dom_sf"/>
</dbReference>
<dbReference type="InterPro" id="IPR045078">
    <property type="entry name" value="TST/MPST-like"/>
</dbReference>
<dbReference type="PANTHER" id="PTHR11364">
    <property type="entry name" value="THIOSULFATE SULFERTANSFERASE"/>
    <property type="match status" value="1"/>
</dbReference>
<keyword evidence="6" id="KW-1185">Reference proteome</keyword>
<dbReference type="EMBL" id="FZPD01000002">
    <property type="protein sequence ID" value="SNS82227.1"/>
    <property type="molecule type" value="Genomic_DNA"/>
</dbReference>
<dbReference type="FunFam" id="3.40.250.10:FF:000001">
    <property type="entry name" value="Sulfurtransferase"/>
    <property type="match status" value="1"/>
</dbReference>
<protein>
    <submittedName>
        <fullName evidence="5">Thiosulfate/3-mercaptopyruvate sulfurtransferase</fullName>
    </submittedName>
</protein>
<dbReference type="Pfam" id="PF00581">
    <property type="entry name" value="Rhodanese"/>
    <property type="match status" value="2"/>
</dbReference>